<feature type="region of interest" description="Disordered" evidence="2">
    <location>
        <begin position="84"/>
        <end position="232"/>
    </location>
</feature>
<dbReference type="Gene3D" id="1.25.40.10">
    <property type="entry name" value="Tetratricopeptide repeat domain"/>
    <property type="match status" value="1"/>
</dbReference>
<keyword evidence="3" id="KW-1133">Transmembrane helix</keyword>
<dbReference type="PROSITE" id="PS50005">
    <property type="entry name" value="TPR"/>
    <property type="match status" value="1"/>
</dbReference>
<gene>
    <name evidence="4" type="ORF">RY831_27980</name>
</gene>
<keyword evidence="3" id="KW-0472">Membrane</keyword>
<dbReference type="SMART" id="SM00028">
    <property type="entry name" value="TPR"/>
    <property type="match status" value="3"/>
</dbReference>
<keyword evidence="5" id="KW-1185">Reference proteome</keyword>
<keyword evidence="3" id="KW-0812">Transmembrane</keyword>
<dbReference type="InterPro" id="IPR019734">
    <property type="entry name" value="TPR_rpt"/>
</dbReference>
<protein>
    <recommendedName>
        <fullName evidence="6">Tetratricopeptide repeat protein</fullName>
    </recommendedName>
</protein>
<evidence type="ECO:0000313" key="5">
    <source>
        <dbReference type="Proteomes" id="UP001352263"/>
    </source>
</evidence>
<dbReference type="InterPro" id="IPR011990">
    <property type="entry name" value="TPR-like_helical_dom_sf"/>
</dbReference>
<evidence type="ECO:0000313" key="4">
    <source>
        <dbReference type="EMBL" id="MEC4723004.1"/>
    </source>
</evidence>
<sequence length="416" mass="44295">MSLINQMLQELDARRAEGTASAEYGQQVRAVPERRRIHPAWWVALALGIALLCVAGWALFRFTTGSSEAAAQKLPLKMETRLGTPVQAPPADAAAPSALPAPSMTAVPDAPGNIEASPAPSTFSAPGSVANAPTHASLPAVVPGTPPATPVARPQPEPETEAARNKSAAVSRQPAEETAAGEATMPSASPRAATSTRTRAAPSSPSEIWPEAPPSFASPKQPKELSQQQRAENEYRKALIAVEQGKTGDGISALETALQFDARHAAARQSLIGLLLNARRQDEAIVRAREGLAIDAAQPGLAMILARLQLEKGTSGTAIDTLERTLPHARDRADYLAFLAALLQREERHAQAAEYYFQALQRSPQNGVWWMGLGISLQADQKTAEASEAFRRAKSTNSLSPELTAFVNSRLSQLQR</sequence>
<evidence type="ECO:0000256" key="2">
    <source>
        <dbReference type="SAM" id="MobiDB-lite"/>
    </source>
</evidence>
<evidence type="ECO:0000256" key="3">
    <source>
        <dbReference type="SAM" id="Phobius"/>
    </source>
</evidence>
<proteinExistence type="predicted"/>
<feature type="compositionally biased region" description="Low complexity" evidence="2">
    <location>
        <begin position="183"/>
        <end position="206"/>
    </location>
</feature>
<dbReference type="EMBL" id="JAWIIV010000041">
    <property type="protein sequence ID" value="MEC4723004.1"/>
    <property type="molecule type" value="Genomic_DNA"/>
</dbReference>
<accession>A0ABU6JH66</accession>
<dbReference type="RefSeq" id="WP_326509629.1">
    <property type="nucleotide sequence ID" value="NZ_JAWIIV010000041.1"/>
</dbReference>
<feature type="repeat" description="TPR" evidence="1">
    <location>
        <begin position="333"/>
        <end position="366"/>
    </location>
</feature>
<feature type="compositionally biased region" description="Pro residues" evidence="2">
    <location>
        <begin position="144"/>
        <end position="157"/>
    </location>
</feature>
<evidence type="ECO:0008006" key="6">
    <source>
        <dbReference type="Google" id="ProtNLM"/>
    </source>
</evidence>
<evidence type="ECO:0000256" key="1">
    <source>
        <dbReference type="PROSITE-ProRule" id="PRU00339"/>
    </source>
</evidence>
<organism evidence="4 5">
    <name type="scientific">Noviherbaspirillum album</name>
    <dbReference type="NCBI Taxonomy" id="3080276"/>
    <lineage>
        <taxon>Bacteria</taxon>
        <taxon>Pseudomonadati</taxon>
        <taxon>Pseudomonadota</taxon>
        <taxon>Betaproteobacteria</taxon>
        <taxon>Burkholderiales</taxon>
        <taxon>Oxalobacteraceae</taxon>
        <taxon>Noviherbaspirillum</taxon>
    </lineage>
</organism>
<dbReference type="SUPFAM" id="SSF48452">
    <property type="entry name" value="TPR-like"/>
    <property type="match status" value="1"/>
</dbReference>
<name>A0ABU6JH66_9BURK</name>
<comment type="caution">
    <text evidence="4">The sequence shown here is derived from an EMBL/GenBank/DDBJ whole genome shotgun (WGS) entry which is preliminary data.</text>
</comment>
<dbReference type="Proteomes" id="UP001352263">
    <property type="component" value="Unassembled WGS sequence"/>
</dbReference>
<feature type="transmembrane region" description="Helical" evidence="3">
    <location>
        <begin position="39"/>
        <end position="60"/>
    </location>
</feature>
<keyword evidence="1" id="KW-0802">TPR repeat</keyword>
<feature type="compositionally biased region" description="Low complexity" evidence="2">
    <location>
        <begin position="89"/>
        <end position="102"/>
    </location>
</feature>
<reference evidence="4 5" key="1">
    <citation type="submission" date="2023-10" db="EMBL/GenBank/DDBJ databases">
        <title>Noviherbaspirillum sp. CPCC 100848 genome assembly.</title>
        <authorList>
            <person name="Li X.Y."/>
            <person name="Fang X.M."/>
        </authorList>
    </citation>
    <scope>NUCLEOTIDE SEQUENCE [LARGE SCALE GENOMIC DNA]</scope>
    <source>
        <strain evidence="4 5">CPCC 100848</strain>
    </source>
</reference>